<dbReference type="GO" id="GO:0006935">
    <property type="term" value="P:chemotaxis"/>
    <property type="evidence" value="ECO:0007669"/>
    <property type="project" value="UniProtKB-KW"/>
</dbReference>
<dbReference type="InterPro" id="IPR004089">
    <property type="entry name" value="MCPsignal_dom"/>
</dbReference>
<evidence type="ECO:0000313" key="15">
    <source>
        <dbReference type="Proteomes" id="UP000199520"/>
    </source>
</evidence>
<dbReference type="RefSeq" id="WP_090933463.1">
    <property type="nucleotide sequence ID" value="NZ_FOTS01000006.1"/>
</dbReference>
<dbReference type="InterPro" id="IPR006189">
    <property type="entry name" value="CHASE_dom"/>
</dbReference>
<dbReference type="PANTHER" id="PTHR32089">
    <property type="entry name" value="METHYL-ACCEPTING CHEMOTAXIS PROTEIN MCPB"/>
    <property type="match status" value="1"/>
</dbReference>
<feature type="domain" description="CHASE" evidence="12">
    <location>
        <begin position="105"/>
        <end position="188"/>
    </location>
</feature>
<dbReference type="PROSITE" id="PS50839">
    <property type="entry name" value="CHASE"/>
    <property type="match status" value="1"/>
</dbReference>
<keyword evidence="3" id="KW-0145">Chemotaxis</keyword>
<dbReference type="Pfam" id="PF02743">
    <property type="entry name" value="dCache_1"/>
    <property type="match status" value="1"/>
</dbReference>
<keyword evidence="7 9" id="KW-0807">Transducer</keyword>
<feature type="domain" description="HAMP" evidence="13">
    <location>
        <begin position="323"/>
        <end position="376"/>
    </location>
</feature>
<dbReference type="CDD" id="cd18773">
    <property type="entry name" value="PDC1_HK_sensor"/>
    <property type="match status" value="1"/>
</dbReference>
<dbReference type="Gene3D" id="1.10.287.950">
    <property type="entry name" value="Methyl-accepting chemotaxis protein"/>
    <property type="match status" value="1"/>
</dbReference>
<sequence>MKAKFKISSVRIRLLIIFTSLLVLSLGLMSGVSYYFSKQFLVKSVNQTAMSVGTDYANRVQSSINELTLRVEDLAAIPNVRNGSDSKQIMEIMIAEKQRIGKFDVIAFIYPDGNAVKSDGTTGYLGDREYFKKIVNTKVPYVSDPVIARATGKLSIQVAVPVLYNGNLTGVITAAYSLDSLSSLIEEIKFQESGYGFLADATGKIIAYPNEPELIGKLNIAQKTVNPEVTLQAGELDNRLINLFKNSLASNQQASGEYILFNDVTNVAVATAINLAGGQRWVLMVTAPETEVTKDVSSLTQIVVFVLLGCTLIASLFILYVSKQFAQPITVMRDEALLVSAGDLRLRQTAIQSEDEIGQLAGAFQKMTDHLRHVIITTQSQAELVAASSEELTASAQQSADTANQVAASITQIAQGSGQQAAEINSMSTVIAEISAKIKQTSETAKMVAGIATETSNATDNGRQAIEKATEQMKQIGKSSEVLHDVIKELAKGSCKIGEIISLISSIAGQTNLLALNAAIEAARAGEHGRGFAVVAEEVRKLAEGSNQAAQQIANLIKKNEQDMNEAIIAAQASGEGVQVGIDIVSIADETFQSISASVVQLSTQIQEMQQEMDQIALGSQEVVEYVHRIDKVSKENATESQTVSAATEEQSASVQEIASSSQGLANAAGDMQTAVEKFIT</sequence>
<keyword evidence="5 10" id="KW-1133">Transmembrane helix</keyword>
<dbReference type="InterPro" id="IPR033479">
    <property type="entry name" value="dCache_1"/>
</dbReference>
<evidence type="ECO:0000259" key="11">
    <source>
        <dbReference type="PROSITE" id="PS50111"/>
    </source>
</evidence>
<dbReference type="InterPro" id="IPR029151">
    <property type="entry name" value="Sensor-like_sf"/>
</dbReference>
<evidence type="ECO:0000256" key="7">
    <source>
        <dbReference type="ARBA" id="ARBA00023224"/>
    </source>
</evidence>
<organism evidence="14 15">
    <name type="scientific">Pelosinus propionicus DSM 13327</name>
    <dbReference type="NCBI Taxonomy" id="1123291"/>
    <lineage>
        <taxon>Bacteria</taxon>
        <taxon>Bacillati</taxon>
        <taxon>Bacillota</taxon>
        <taxon>Negativicutes</taxon>
        <taxon>Selenomonadales</taxon>
        <taxon>Sporomusaceae</taxon>
        <taxon>Pelosinus</taxon>
    </lineage>
</organism>
<feature type="transmembrane region" description="Helical" evidence="10">
    <location>
        <begin position="302"/>
        <end position="322"/>
    </location>
</feature>
<dbReference type="SMART" id="SM00283">
    <property type="entry name" value="MA"/>
    <property type="match status" value="1"/>
</dbReference>
<dbReference type="SUPFAM" id="SSF58104">
    <property type="entry name" value="Methyl-accepting chemotaxis protein (MCP) signaling domain"/>
    <property type="match status" value="1"/>
</dbReference>
<keyword evidence="6 10" id="KW-0472">Membrane</keyword>
<evidence type="ECO:0000256" key="3">
    <source>
        <dbReference type="ARBA" id="ARBA00022500"/>
    </source>
</evidence>
<dbReference type="SUPFAM" id="SSF103190">
    <property type="entry name" value="Sensory domain-like"/>
    <property type="match status" value="1"/>
</dbReference>
<evidence type="ECO:0000256" key="1">
    <source>
        <dbReference type="ARBA" id="ARBA00004651"/>
    </source>
</evidence>
<name>A0A1I4I6F3_9FIRM</name>
<accession>A0A1I4I6F3</accession>
<dbReference type="SMART" id="SM00304">
    <property type="entry name" value="HAMP"/>
    <property type="match status" value="1"/>
</dbReference>
<evidence type="ECO:0000256" key="6">
    <source>
        <dbReference type="ARBA" id="ARBA00023136"/>
    </source>
</evidence>
<dbReference type="Proteomes" id="UP000199520">
    <property type="component" value="Unassembled WGS sequence"/>
</dbReference>
<protein>
    <submittedName>
        <fullName evidence="14">Methyl-accepting chemotaxis sensory transducer with Cache sensor</fullName>
    </submittedName>
</protein>
<dbReference type="CDD" id="cd11386">
    <property type="entry name" value="MCP_signal"/>
    <property type="match status" value="1"/>
</dbReference>
<evidence type="ECO:0000256" key="8">
    <source>
        <dbReference type="ARBA" id="ARBA00029447"/>
    </source>
</evidence>
<evidence type="ECO:0000256" key="4">
    <source>
        <dbReference type="ARBA" id="ARBA00022692"/>
    </source>
</evidence>
<dbReference type="Gene3D" id="6.10.340.10">
    <property type="match status" value="1"/>
</dbReference>
<dbReference type="AlphaFoldDB" id="A0A1I4I6F3"/>
<keyword evidence="2" id="KW-1003">Cell membrane</keyword>
<evidence type="ECO:0000256" key="5">
    <source>
        <dbReference type="ARBA" id="ARBA00022989"/>
    </source>
</evidence>
<dbReference type="Pfam" id="PF00672">
    <property type="entry name" value="HAMP"/>
    <property type="match status" value="1"/>
</dbReference>
<dbReference type="GO" id="GO:0003824">
    <property type="term" value="F:catalytic activity"/>
    <property type="evidence" value="ECO:0007669"/>
    <property type="project" value="UniProtKB-ARBA"/>
</dbReference>
<dbReference type="GO" id="GO:0007165">
    <property type="term" value="P:signal transduction"/>
    <property type="evidence" value="ECO:0007669"/>
    <property type="project" value="UniProtKB-KW"/>
</dbReference>
<dbReference type="PANTHER" id="PTHR32089:SF112">
    <property type="entry name" value="LYSOZYME-LIKE PROTEIN-RELATED"/>
    <property type="match status" value="1"/>
</dbReference>
<dbReference type="GO" id="GO:0005886">
    <property type="term" value="C:plasma membrane"/>
    <property type="evidence" value="ECO:0007669"/>
    <property type="project" value="UniProtKB-SubCell"/>
</dbReference>
<dbReference type="PROSITE" id="PS50111">
    <property type="entry name" value="CHEMOTAXIS_TRANSDUC_2"/>
    <property type="match status" value="1"/>
</dbReference>
<dbReference type="CDD" id="cd12912">
    <property type="entry name" value="PDC2_MCP_like"/>
    <property type="match status" value="1"/>
</dbReference>
<feature type="domain" description="Methyl-accepting transducer" evidence="11">
    <location>
        <begin position="395"/>
        <end position="666"/>
    </location>
</feature>
<feature type="transmembrane region" description="Helical" evidence="10">
    <location>
        <begin position="12"/>
        <end position="36"/>
    </location>
</feature>
<keyword evidence="15" id="KW-1185">Reference proteome</keyword>
<dbReference type="EMBL" id="FOTS01000006">
    <property type="protein sequence ID" value="SFL49266.1"/>
    <property type="molecule type" value="Genomic_DNA"/>
</dbReference>
<proteinExistence type="inferred from homology"/>
<gene>
    <name evidence="14" type="ORF">SAMN04490355_1006128</name>
</gene>
<dbReference type="PROSITE" id="PS50885">
    <property type="entry name" value="HAMP"/>
    <property type="match status" value="1"/>
</dbReference>
<comment type="subcellular location">
    <subcellularLocation>
        <location evidence="1">Cell membrane</location>
        <topology evidence="1">Multi-pass membrane protein</topology>
    </subcellularLocation>
</comment>
<keyword evidence="4 10" id="KW-0812">Transmembrane</keyword>
<evidence type="ECO:0000256" key="2">
    <source>
        <dbReference type="ARBA" id="ARBA00022475"/>
    </source>
</evidence>
<dbReference type="STRING" id="1123291.SAMN04490355_1006128"/>
<dbReference type="Gene3D" id="3.30.450.20">
    <property type="entry name" value="PAS domain"/>
    <property type="match status" value="1"/>
</dbReference>
<evidence type="ECO:0000259" key="13">
    <source>
        <dbReference type="PROSITE" id="PS50885"/>
    </source>
</evidence>
<dbReference type="Pfam" id="PF00015">
    <property type="entry name" value="MCPsignal"/>
    <property type="match status" value="1"/>
</dbReference>
<dbReference type="CDD" id="cd06225">
    <property type="entry name" value="HAMP"/>
    <property type="match status" value="1"/>
</dbReference>
<comment type="similarity">
    <text evidence="8">Belongs to the methyl-accepting chemotaxis (MCP) protein family.</text>
</comment>
<dbReference type="InterPro" id="IPR003660">
    <property type="entry name" value="HAMP_dom"/>
</dbReference>
<evidence type="ECO:0000256" key="9">
    <source>
        <dbReference type="PROSITE-ProRule" id="PRU00284"/>
    </source>
</evidence>
<evidence type="ECO:0000313" key="14">
    <source>
        <dbReference type="EMBL" id="SFL49266.1"/>
    </source>
</evidence>
<evidence type="ECO:0000256" key="10">
    <source>
        <dbReference type="SAM" id="Phobius"/>
    </source>
</evidence>
<reference evidence="15" key="1">
    <citation type="submission" date="2016-10" db="EMBL/GenBank/DDBJ databases">
        <authorList>
            <person name="Varghese N."/>
            <person name="Submissions S."/>
        </authorList>
    </citation>
    <scope>NUCLEOTIDE SEQUENCE [LARGE SCALE GENOMIC DNA]</scope>
    <source>
        <strain evidence="15">DSM 13327</strain>
    </source>
</reference>
<evidence type="ECO:0000259" key="12">
    <source>
        <dbReference type="PROSITE" id="PS50839"/>
    </source>
</evidence>